<dbReference type="PANTHER" id="PTHR10587:SF133">
    <property type="entry name" value="CHITIN DEACETYLASE 1-RELATED"/>
    <property type="match status" value="1"/>
</dbReference>
<dbReference type="GO" id="GO:0016020">
    <property type="term" value="C:membrane"/>
    <property type="evidence" value="ECO:0007669"/>
    <property type="project" value="TreeGrafter"/>
</dbReference>
<evidence type="ECO:0000259" key="4">
    <source>
        <dbReference type="PROSITE" id="PS51677"/>
    </source>
</evidence>
<feature type="domain" description="NodB homology" evidence="4">
    <location>
        <begin position="199"/>
        <end position="386"/>
    </location>
</feature>
<dbReference type="EMBL" id="AP021881">
    <property type="protein sequence ID" value="BBP02453.1"/>
    <property type="molecule type" value="Genomic_DNA"/>
</dbReference>
<gene>
    <name evidence="5" type="ORF">SFSGTM_31610</name>
</gene>
<feature type="signal peptide" evidence="3">
    <location>
        <begin position="1"/>
        <end position="32"/>
    </location>
</feature>
<dbReference type="SUPFAM" id="SSF88713">
    <property type="entry name" value="Glycoside hydrolase/deacetylase"/>
    <property type="match status" value="1"/>
</dbReference>
<accession>A0A809SB41</accession>
<dbReference type="GO" id="GO:0005975">
    <property type="term" value="P:carbohydrate metabolic process"/>
    <property type="evidence" value="ECO:0007669"/>
    <property type="project" value="InterPro"/>
</dbReference>
<feature type="chain" id="PRO_5032481849" evidence="3">
    <location>
        <begin position="33"/>
        <end position="392"/>
    </location>
</feature>
<dbReference type="RefSeq" id="WP_162086086.1">
    <property type="nucleotide sequence ID" value="NZ_AP021881.1"/>
</dbReference>
<keyword evidence="6" id="KW-1185">Reference proteome</keyword>
<sequence length="392" mass="44032">MLSLRSVKRRLSPLSLAAALCLCLTHTSTVFASDVGPSVVAKADQSLWNEPINTVNGFNLASRASILVYLLALQDMQKMSDKDMLESFKIKSINRGSVDKWLAKEYKQSWHNYQFGAKNCISSDWTCVEDTSSDALLKAATSAVQKIPNDLKSWAININTFSHSYIAEQLRLAALFPKVSSEIDLFNNNEWNGDMVQDRQFFLTFDDGPTNAQGTTDQTLKMLAAQNKSATFFVLGENFQARLNNTSSLAMTELYGSQCVGLHGWEHQSHAKWDQWQDSIKKTKALVNANLQKNSALPLFRPPYGQRKADSGDFFQSQSLHVALWNIDSQDWNNHVDVNDIINRITTLMLIKRHGVILFHDIHPKAKVAVPAIIEKLGLAVNWMDCHQLNSL</sequence>
<proteinExistence type="predicted"/>
<evidence type="ECO:0000256" key="3">
    <source>
        <dbReference type="SAM" id="SignalP"/>
    </source>
</evidence>
<evidence type="ECO:0000313" key="5">
    <source>
        <dbReference type="EMBL" id="BBP02453.1"/>
    </source>
</evidence>
<evidence type="ECO:0000313" key="6">
    <source>
        <dbReference type="Proteomes" id="UP000463939"/>
    </source>
</evidence>
<reference evidence="6" key="1">
    <citation type="submission" date="2019-11" db="EMBL/GenBank/DDBJ databases">
        <title>Isolation and characterization of a novel species in the genus Sulfuriferula.</title>
        <authorList>
            <person name="Mochizuki J."/>
            <person name="Kojima H."/>
            <person name="Fukui M."/>
        </authorList>
    </citation>
    <scope>NUCLEOTIDE SEQUENCE [LARGE SCALE GENOMIC DNA]</scope>
    <source>
        <strain evidence="6">SGTM</strain>
    </source>
</reference>
<dbReference type="PROSITE" id="PS51677">
    <property type="entry name" value="NODB"/>
    <property type="match status" value="1"/>
</dbReference>
<keyword evidence="1" id="KW-0479">Metal-binding</keyword>
<dbReference type="GO" id="GO:0016810">
    <property type="term" value="F:hydrolase activity, acting on carbon-nitrogen (but not peptide) bonds"/>
    <property type="evidence" value="ECO:0007669"/>
    <property type="project" value="InterPro"/>
</dbReference>
<dbReference type="PANTHER" id="PTHR10587">
    <property type="entry name" value="GLYCOSYL TRANSFERASE-RELATED"/>
    <property type="match status" value="1"/>
</dbReference>
<dbReference type="GO" id="GO:0046872">
    <property type="term" value="F:metal ion binding"/>
    <property type="evidence" value="ECO:0007669"/>
    <property type="project" value="UniProtKB-KW"/>
</dbReference>
<dbReference type="InterPro" id="IPR002509">
    <property type="entry name" value="NODB_dom"/>
</dbReference>
<evidence type="ECO:0000256" key="1">
    <source>
        <dbReference type="ARBA" id="ARBA00022723"/>
    </source>
</evidence>
<name>A0A809SB41_9PROT</name>
<dbReference type="Pfam" id="PF01522">
    <property type="entry name" value="Polysacc_deac_1"/>
    <property type="match status" value="1"/>
</dbReference>
<dbReference type="KEGG" id="sniv:SFSGTM_31610"/>
<organism evidence="5 6">
    <name type="scientific">Sulfuriferula nivalis</name>
    <dbReference type="NCBI Taxonomy" id="2675298"/>
    <lineage>
        <taxon>Bacteria</taxon>
        <taxon>Pseudomonadati</taxon>
        <taxon>Pseudomonadota</taxon>
        <taxon>Betaproteobacteria</taxon>
        <taxon>Nitrosomonadales</taxon>
        <taxon>Sulfuricellaceae</taxon>
        <taxon>Sulfuriferula</taxon>
    </lineage>
</organism>
<dbReference type="Proteomes" id="UP000463939">
    <property type="component" value="Chromosome"/>
</dbReference>
<dbReference type="Gene3D" id="3.20.20.370">
    <property type="entry name" value="Glycoside hydrolase/deacetylase"/>
    <property type="match status" value="1"/>
</dbReference>
<keyword evidence="2" id="KW-0378">Hydrolase</keyword>
<evidence type="ECO:0000256" key="2">
    <source>
        <dbReference type="ARBA" id="ARBA00022801"/>
    </source>
</evidence>
<dbReference type="CDD" id="cd10917">
    <property type="entry name" value="CE4_NodB_like_6s_7s"/>
    <property type="match status" value="1"/>
</dbReference>
<keyword evidence="3" id="KW-0732">Signal</keyword>
<protein>
    <submittedName>
        <fullName evidence="5">Polysaccharide deacetylase</fullName>
    </submittedName>
</protein>
<dbReference type="InterPro" id="IPR050248">
    <property type="entry name" value="Polysacc_deacetylase_ArnD"/>
</dbReference>
<dbReference type="InterPro" id="IPR011330">
    <property type="entry name" value="Glyco_hydro/deAcase_b/a-brl"/>
</dbReference>
<dbReference type="AlphaFoldDB" id="A0A809SB41"/>